<dbReference type="RefSeq" id="WP_058285403.1">
    <property type="nucleotide sequence ID" value="NZ_CP041159.1"/>
</dbReference>
<evidence type="ECO:0000256" key="2">
    <source>
        <dbReference type="SAM" id="Phobius"/>
    </source>
</evidence>
<keyword evidence="2" id="KW-0812">Transmembrane</keyword>
<dbReference type="EMBL" id="CP081051">
    <property type="protein sequence ID" value="UWQ41113.1"/>
    <property type="molecule type" value="Genomic_DNA"/>
</dbReference>
<keyword evidence="2" id="KW-1133">Transmembrane helix</keyword>
<organism evidence="3 5">
    <name type="scientific">Leisingera aquaemixtae</name>
    <dbReference type="NCBI Taxonomy" id="1396826"/>
    <lineage>
        <taxon>Bacteria</taxon>
        <taxon>Pseudomonadati</taxon>
        <taxon>Pseudomonadota</taxon>
        <taxon>Alphaproteobacteria</taxon>
        <taxon>Rhodobacterales</taxon>
        <taxon>Roseobacteraceae</taxon>
        <taxon>Leisingera</taxon>
    </lineage>
</organism>
<sequence length="130" mass="13580">MTTQTSPRWTDAQAACGREMYSSTWQDVLATLGGAASGIVASLVFVAAYKPAPDPLVAVPAVLILAAAVSLIAAVSSRYRKRRQALVAQETSRRIAKLIAEQAPEASSPEGAAKGAAKVKSKLRSLRQAS</sequence>
<keyword evidence="2" id="KW-0472">Membrane</keyword>
<feature type="compositionally biased region" description="Basic residues" evidence="1">
    <location>
        <begin position="117"/>
        <end position="130"/>
    </location>
</feature>
<dbReference type="Proteomes" id="UP000051326">
    <property type="component" value="Unassembled WGS sequence"/>
</dbReference>
<evidence type="ECO:0000256" key="1">
    <source>
        <dbReference type="SAM" id="MobiDB-lite"/>
    </source>
</evidence>
<dbReference type="EMBL" id="CYSR01000011">
    <property type="protein sequence ID" value="CUH99247.1"/>
    <property type="molecule type" value="Genomic_DNA"/>
</dbReference>
<proteinExistence type="predicted"/>
<dbReference type="Proteomes" id="UP001058514">
    <property type="component" value="Chromosome"/>
</dbReference>
<feature type="transmembrane region" description="Helical" evidence="2">
    <location>
        <begin position="28"/>
        <end position="49"/>
    </location>
</feature>
<evidence type="ECO:0000313" key="6">
    <source>
        <dbReference type="Proteomes" id="UP001058514"/>
    </source>
</evidence>
<dbReference type="AlphaFoldDB" id="A0A0P1HPD9"/>
<feature type="transmembrane region" description="Helical" evidence="2">
    <location>
        <begin position="55"/>
        <end position="75"/>
    </location>
</feature>
<evidence type="ECO:0000313" key="5">
    <source>
        <dbReference type="Proteomes" id="UP000051326"/>
    </source>
</evidence>
<reference evidence="3 5" key="1">
    <citation type="submission" date="2015-09" db="EMBL/GenBank/DDBJ databases">
        <authorList>
            <consortium name="Swine Surveillance"/>
        </authorList>
    </citation>
    <scope>NUCLEOTIDE SEQUENCE [LARGE SCALE GENOMIC DNA]</scope>
    <source>
        <strain evidence="3 5">CECT 8399</strain>
    </source>
</reference>
<reference evidence="4" key="2">
    <citation type="submission" date="2021-08" db="EMBL/GenBank/DDBJ databases">
        <authorList>
            <person name="Nwanade C."/>
            <person name="Wang M."/>
            <person name="Masoudi A."/>
            <person name="Yu Z."/>
            <person name="Liu J."/>
        </authorList>
    </citation>
    <scope>NUCLEOTIDE SEQUENCE</scope>
    <source>
        <strain evidence="4">S166</strain>
    </source>
</reference>
<protein>
    <submittedName>
        <fullName evidence="3">Uncharacterized protein</fullName>
    </submittedName>
</protein>
<evidence type="ECO:0000313" key="4">
    <source>
        <dbReference type="EMBL" id="UWQ41113.1"/>
    </source>
</evidence>
<keyword evidence="6" id="KW-1185">Reference proteome</keyword>
<gene>
    <name evidence="4" type="ORF">K3718_16510</name>
    <name evidence="3" type="ORF">PHA8399_01363</name>
</gene>
<name>A0A0P1HPD9_9RHOB</name>
<accession>A0A0P1HPD9</accession>
<dbReference type="STRING" id="1396826.PHA8399_01363"/>
<feature type="region of interest" description="Disordered" evidence="1">
    <location>
        <begin position="100"/>
        <end position="130"/>
    </location>
</feature>
<evidence type="ECO:0000313" key="3">
    <source>
        <dbReference type="EMBL" id="CUH99247.1"/>
    </source>
</evidence>